<evidence type="ECO:0000256" key="6">
    <source>
        <dbReference type="ARBA" id="ARBA00023098"/>
    </source>
</evidence>
<dbReference type="InterPro" id="IPR016035">
    <property type="entry name" value="Acyl_Trfase/lysoPLipase"/>
</dbReference>
<comment type="caution">
    <text evidence="12">The sequence shown here is derived from an EMBL/GenBank/DDBJ whole genome shotgun (WGS) entry which is preliminary data.</text>
</comment>
<evidence type="ECO:0000256" key="7">
    <source>
        <dbReference type="ARBA" id="ARBA00023180"/>
    </source>
</evidence>
<dbReference type="PROSITE" id="PS51210">
    <property type="entry name" value="PLA2C"/>
    <property type="match status" value="1"/>
</dbReference>
<keyword evidence="13" id="KW-1185">Reference proteome</keyword>
<feature type="chain" id="PRO_5041489365" description="Lysophospholipase" evidence="10">
    <location>
        <begin position="22"/>
        <end position="651"/>
    </location>
</feature>
<protein>
    <recommendedName>
        <fullName evidence="2 10">Lysophospholipase</fullName>
        <ecNumber evidence="2 10">3.1.1.5</ecNumber>
    </recommendedName>
</protein>
<evidence type="ECO:0000256" key="10">
    <source>
        <dbReference type="RuleBase" id="RU362103"/>
    </source>
</evidence>
<evidence type="ECO:0000256" key="8">
    <source>
        <dbReference type="ARBA" id="ARBA00049531"/>
    </source>
</evidence>
<keyword evidence="5 9" id="KW-0442">Lipid degradation</keyword>
<name>A0AA40CYS9_9PEZI</name>
<feature type="domain" description="PLA2c" evidence="11">
    <location>
        <begin position="53"/>
        <end position="606"/>
    </location>
</feature>
<accession>A0AA40CYS9</accession>
<keyword evidence="7" id="KW-0325">Glycoprotein</keyword>
<evidence type="ECO:0000313" key="12">
    <source>
        <dbReference type="EMBL" id="KAK0656585.1"/>
    </source>
</evidence>
<dbReference type="PANTHER" id="PTHR10728:SF33">
    <property type="entry name" value="LYSOPHOSPHOLIPASE 1-RELATED"/>
    <property type="match status" value="1"/>
</dbReference>
<gene>
    <name evidence="12" type="ORF">B0T16DRAFT_318569</name>
</gene>
<comment type="catalytic activity">
    <reaction evidence="8 10">
        <text>a 1-acyl-sn-glycero-3-phosphocholine + H2O = sn-glycerol 3-phosphocholine + a fatty acid + H(+)</text>
        <dbReference type="Rhea" id="RHEA:15177"/>
        <dbReference type="ChEBI" id="CHEBI:15377"/>
        <dbReference type="ChEBI" id="CHEBI:15378"/>
        <dbReference type="ChEBI" id="CHEBI:16870"/>
        <dbReference type="ChEBI" id="CHEBI:28868"/>
        <dbReference type="ChEBI" id="CHEBI:58168"/>
        <dbReference type="EC" id="3.1.1.5"/>
    </reaction>
</comment>
<dbReference type="EC" id="3.1.1.5" evidence="2 10"/>
<dbReference type="PANTHER" id="PTHR10728">
    <property type="entry name" value="CYTOSOLIC PHOSPHOLIPASE A2"/>
    <property type="match status" value="1"/>
</dbReference>
<reference evidence="12" key="1">
    <citation type="submission" date="2023-06" db="EMBL/GenBank/DDBJ databases">
        <title>Genome-scale phylogeny and comparative genomics of the fungal order Sordariales.</title>
        <authorList>
            <consortium name="Lawrence Berkeley National Laboratory"/>
            <person name="Hensen N."/>
            <person name="Bonometti L."/>
            <person name="Westerberg I."/>
            <person name="Brannstrom I.O."/>
            <person name="Guillou S."/>
            <person name="Cros-Aarteil S."/>
            <person name="Calhoun S."/>
            <person name="Haridas S."/>
            <person name="Kuo A."/>
            <person name="Mondo S."/>
            <person name="Pangilinan J."/>
            <person name="Riley R."/>
            <person name="Labutti K."/>
            <person name="Andreopoulos B."/>
            <person name="Lipzen A."/>
            <person name="Chen C."/>
            <person name="Yanf M."/>
            <person name="Daum C."/>
            <person name="Ng V."/>
            <person name="Clum A."/>
            <person name="Steindorff A."/>
            <person name="Ohm R."/>
            <person name="Martin F."/>
            <person name="Silar P."/>
            <person name="Natvig D."/>
            <person name="Lalanne C."/>
            <person name="Gautier V."/>
            <person name="Ament-Velasquez S.L."/>
            <person name="Kruys A."/>
            <person name="Hutchinson M.I."/>
            <person name="Powell A.J."/>
            <person name="Barry K."/>
            <person name="Miller A.N."/>
            <person name="Grigoriev I.V."/>
            <person name="Debuchy R."/>
            <person name="Gladieux P."/>
            <person name="Thoren M.H."/>
            <person name="Johannesson H."/>
        </authorList>
    </citation>
    <scope>NUCLEOTIDE SEQUENCE</scope>
    <source>
        <strain evidence="12">SMH2532-1</strain>
    </source>
</reference>
<dbReference type="Proteomes" id="UP001174936">
    <property type="component" value="Unassembled WGS sequence"/>
</dbReference>
<feature type="signal peptide" evidence="10">
    <location>
        <begin position="1"/>
        <end position="21"/>
    </location>
</feature>
<evidence type="ECO:0000256" key="4">
    <source>
        <dbReference type="ARBA" id="ARBA00022801"/>
    </source>
</evidence>
<dbReference type="GO" id="GO:0005829">
    <property type="term" value="C:cytosol"/>
    <property type="evidence" value="ECO:0007669"/>
    <property type="project" value="TreeGrafter"/>
</dbReference>
<keyword evidence="3 10" id="KW-0732">Signal</keyword>
<dbReference type="GO" id="GO:0005783">
    <property type="term" value="C:endoplasmic reticulum"/>
    <property type="evidence" value="ECO:0007669"/>
    <property type="project" value="TreeGrafter"/>
</dbReference>
<sequence>MHLPLAIPAAAALLNILAASAEPIPLPFPHDVSVDRRALPNAPSGGYAPAVVPCPATKPTVRGATGLSPNETSWLALRRKETVEPMIDFLKRAAIPGFDAEAYIRAAASNISALPNIAIAASGGGYRALMNGGGFVAAADSRTPGSTSKGGIGGLLQSSTYLAGLSGGGWMVGSVMLNNFSTIVQLRDGFEGSSVYQFSSSIFRGPKERGLSVLNTASYWDDIIDQVQEKRDAGYNTSLTDFWGRALSYQLINAPLGGPSYTFSSIALTDEFAKAKTPFPILVADGRLRDDSVVTLNATVYEFNPFEMGSFDPTVRGFVPTEYIGSNFSNGAISNDGKCVRGLDSASFVMGTSSSLFNIFILQNISAVDNIPGFVADTIVSILTDIDDGHNDVAQWTPNPFYNYNPSTNPTASTTELSLVDGGLDLQNIPLTPLISPYRAVDVIFAIDSSADTPQNWPNATALRATYDRSLLPIANGTLFPPVPDAHTFVNLGLNSQPTFFGCSPSNFTLLPGQTLPPLIVYVPNAPYTAMSNVSTFTSTYSDSQRNDIIRNGYDVATQGNGTFDSEWQMCVACAILSRSLHRAGTPAPSACESCFSRYCWNGTIDSEDKGPYLPTFKIGNGTTVDSGAGRVGLSFVSVLAALGVAAVLVG</sequence>
<evidence type="ECO:0000313" key="13">
    <source>
        <dbReference type="Proteomes" id="UP001174936"/>
    </source>
</evidence>
<dbReference type="SMART" id="SM00022">
    <property type="entry name" value="PLAc"/>
    <property type="match status" value="1"/>
</dbReference>
<evidence type="ECO:0000256" key="1">
    <source>
        <dbReference type="ARBA" id="ARBA00008780"/>
    </source>
</evidence>
<dbReference type="FunFam" id="3.40.1090.10:FF:000010">
    <property type="entry name" value="Lysophospholipase"/>
    <property type="match status" value="1"/>
</dbReference>
<evidence type="ECO:0000259" key="11">
    <source>
        <dbReference type="PROSITE" id="PS51210"/>
    </source>
</evidence>
<dbReference type="GO" id="GO:0004623">
    <property type="term" value="F:phospholipase A2 activity"/>
    <property type="evidence" value="ECO:0007669"/>
    <property type="project" value="TreeGrafter"/>
</dbReference>
<dbReference type="SUPFAM" id="SSF52151">
    <property type="entry name" value="FabD/lysophospholipase-like"/>
    <property type="match status" value="1"/>
</dbReference>
<keyword evidence="6 9" id="KW-0443">Lipid metabolism</keyword>
<organism evidence="12 13">
    <name type="scientific">Cercophora newfieldiana</name>
    <dbReference type="NCBI Taxonomy" id="92897"/>
    <lineage>
        <taxon>Eukaryota</taxon>
        <taxon>Fungi</taxon>
        <taxon>Dikarya</taxon>
        <taxon>Ascomycota</taxon>
        <taxon>Pezizomycotina</taxon>
        <taxon>Sordariomycetes</taxon>
        <taxon>Sordariomycetidae</taxon>
        <taxon>Sordariales</taxon>
        <taxon>Lasiosphaeriaceae</taxon>
        <taxon>Cercophora</taxon>
    </lineage>
</organism>
<proteinExistence type="inferred from homology"/>
<evidence type="ECO:0000256" key="3">
    <source>
        <dbReference type="ARBA" id="ARBA00022729"/>
    </source>
</evidence>
<keyword evidence="4 9" id="KW-0378">Hydrolase</keyword>
<dbReference type="Pfam" id="PF01735">
    <property type="entry name" value="PLA2_B"/>
    <property type="match status" value="1"/>
</dbReference>
<dbReference type="AlphaFoldDB" id="A0AA40CYS9"/>
<evidence type="ECO:0000256" key="2">
    <source>
        <dbReference type="ARBA" id="ARBA00013274"/>
    </source>
</evidence>
<evidence type="ECO:0000256" key="9">
    <source>
        <dbReference type="PROSITE-ProRule" id="PRU00555"/>
    </source>
</evidence>
<dbReference type="GO" id="GO:0004622">
    <property type="term" value="F:phosphatidylcholine lysophospholipase activity"/>
    <property type="evidence" value="ECO:0007669"/>
    <property type="project" value="UniProtKB-EC"/>
</dbReference>
<dbReference type="GO" id="GO:0046475">
    <property type="term" value="P:glycerophospholipid catabolic process"/>
    <property type="evidence" value="ECO:0007669"/>
    <property type="project" value="TreeGrafter"/>
</dbReference>
<dbReference type="EMBL" id="JAULSV010000001">
    <property type="protein sequence ID" value="KAK0656585.1"/>
    <property type="molecule type" value="Genomic_DNA"/>
</dbReference>
<dbReference type="Gene3D" id="3.40.1090.10">
    <property type="entry name" value="Cytosolic phospholipase A2 catalytic domain"/>
    <property type="match status" value="1"/>
</dbReference>
<comment type="similarity">
    <text evidence="1 10">Belongs to the lysophospholipase family.</text>
</comment>
<evidence type="ECO:0000256" key="5">
    <source>
        <dbReference type="ARBA" id="ARBA00022963"/>
    </source>
</evidence>
<dbReference type="InterPro" id="IPR002642">
    <property type="entry name" value="LysoPLipase_cat_dom"/>
</dbReference>